<evidence type="ECO:0008006" key="4">
    <source>
        <dbReference type="Google" id="ProtNLM"/>
    </source>
</evidence>
<name>A0ABR9QPG9_9BACI</name>
<organism evidence="2 3">
    <name type="scientific">Litchfieldia luteola</name>
    <dbReference type="NCBI Taxonomy" id="682179"/>
    <lineage>
        <taxon>Bacteria</taxon>
        <taxon>Bacillati</taxon>
        <taxon>Bacillota</taxon>
        <taxon>Bacilli</taxon>
        <taxon>Bacillales</taxon>
        <taxon>Bacillaceae</taxon>
        <taxon>Litchfieldia</taxon>
    </lineage>
</organism>
<reference evidence="2 3" key="1">
    <citation type="submission" date="2020-10" db="EMBL/GenBank/DDBJ databases">
        <title>Bacillus sp. HD4P25, an endophyte from a halophyte.</title>
        <authorList>
            <person name="Sun J.-Q."/>
        </authorList>
    </citation>
    <scope>NUCLEOTIDE SEQUENCE [LARGE SCALE GENOMIC DNA]</scope>
    <source>
        <strain evidence="2 3">YIM 93174</strain>
    </source>
</reference>
<feature type="transmembrane region" description="Helical" evidence="1">
    <location>
        <begin position="12"/>
        <end position="31"/>
    </location>
</feature>
<dbReference type="RefSeq" id="WP_193539644.1">
    <property type="nucleotide sequence ID" value="NZ_JADCLJ010000024.1"/>
</dbReference>
<evidence type="ECO:0000256" key="1">
    <source>
        <dbReference type="SAM" id="Phobius"/>
    </source>
</evidence>
<gene>
    <name evidence="2" type="ORF">IMZ08_20395</name>
</gene>
<evidence type="ECO:0000313" key="3">
    <source>
        <dbReference type="Proteomes" id="UP001516662"/>
    </source>
</evidence>
<comment type="caution">
    <text evidence="2">The sequence shown here is derived from an EMBL/GenBank/DDBJ whole genome shotgun (WGS) entry which is preliminary data.</text>
</comment>
<keyword evidence="1" id="KW-0812">Transmembrane</keyword>
<proteinExistence type="predicted"/>
<feature type="transmembrane region" description="Helical" evidence="1">
    <location>
        <begin position="202"/>
        <end position="225"/>
    </location>
</feature>
<feature type="transmembrane region" description="Helical" evidence="1">
    <location>
        <begin position="113"/>
        <end position="131"/>
    </location>
</feature>
<sequence>MNKKDSFLRIYHYTLETYLFYIFLFIFYLFVDTLPPTGAFLVMLGLGGILVFFIFLKSKKQSKLTFLLAAAIIILLGYVLQIPYGPLLFMAGFMLWRIPTLVNEADRQNEAKVLGVVFCLGVSYFITASITEYPYKNLILILVAIHFILLIVGRFMKTLLVSSFANGDVRKKQTTWLVKMLGIALGGIAVLTIALPGIKWSFFFLLKSIFIVLSIPFMPLLYWLLSLDFLQDAYNKVNQTPAGEEDPVLQELMEDLGNREPLDLSTLWAFLTVTIAAIAFYLIWKKYRNLVKRENPGDESLIIRTTVTDLMKPGQSNFKRKQKPPKDLVRKLFYELEKVGAKKKRGRKPSETAEQWFNRVNFNEYEDVLKDYQKVRYAEVALSKEEEERYAQLITDLKHKMIEVDKVNMRQEDV</sequence>
<feature type="transmembrane region" description="Helical" evidence="1">
    <location>
        <begin position="138"/>
        <end position="156"/>
    </location>
</feature>
<dbReference type="Proteomes" id="UP001516662">
    <property type="component" value="Unassembled WGS sequence"/>
</dbReference>
<keyword evidence="3" id="KW-1185">Reference proteome</keyword>
<dbReference type="EMBL" id="JADCLJ010000024">
    <property type="protein sequence ID" value="MBE4910405.1"/>
    <property type="molecule type" value="Genomic_DNA"/>
</dbReference>
<keyword evidence="1" id="KW-0472">Membrane</keyword>
<feature type="transmembrane region" description="Helical" evidence="1">
    <location>
        <begin position="266"/>
        <end position="284"/>
    </location>
</feature>
<evidence type="ECO:0000313" key="2">
    <source>
        <dbReference type="EMBL" id="MBE4910405.1"/>
    </source>
</evidence>
<feature type="transmembrane region" description="Helical" evidence="1">
    <location>
        <begin position="176"/>
        <end position="195"/>
    </location>
</feature>
<feature type="transmembrane region" description="Helical" evidence="1">
    <location>
        <begin position="37"/>
        <end position="56"/>
    </location>
</feature>
<keyword evidence="1" id="KW-1133">Transmembrane helix</keyword>
<feature type="transmembrane region" description="Helical" evidence="1">
    <location>
        <begin position="68"/>
        <end position="93"/>
    </location>
</feature>
<protein>
    <recommendedName>
        <fullName evidence="4">DUF4129 domain-containing protein</fullName>
    </recommendedName>
</protein>
<accession>A0ABR9QPG9</accession>